<feature type="active site" description="Proton acceptor" evidence="2">
    <location>
        <position position="130"/>
    </location>
</feature>
<comment type="similarity">
    <text evidence="2">Belongs to the 2H phosphoesterase superfamily. ThpR family.</text>
</comment>
<dbReference type="PANTHER" id="PTHR35561">
    <property type="entry name" value="RNA 2',3'-CYCLIC PHOSPHODIESTERASE"/>
    <property type="match status" value="1"/>
</dbReference>
<dbReference type="EMBL" id="FQZT01000014">
    <property type="protein sequence ID" value="SHJ73520.1"/>
    <property type="molecule type" value="Genomic_DNA"/>
</dbReference>
<keyword evidence="4" id="KW-1185">Reference proteome</keyword>
<feature type="short sequence motif" description="HXTX 2" evidence="2">
    <location>
        <begin position="130"/>
        <end position="133"/>
    </location>
</feature>
<keyword evidence="1 2" id="KW-0378">Hydrolase</keyword>
<accession>A0A1M6LQS5</accession>
<dbReference type="InterPro" id="IPR009097">
    <property type="entry name" value="Cyclic_Pdiesterase"/>
</dbReference>
<dbReference type="STRING" id="1122189.SAMN02745165_03049"/>
<reference evidence="3 4" key="1">
    <citation type="submission" date="2016-11" db="EMBL/GenBank/DDBJ databases">
        <authorList>
            <person name="Jaros S."/>
            <person name="Januszkiewicz K."/>
            <person name="Wedrychowicz H."/>
        </authorList>
    </citation>
    <scope>NUCLEOTIDE SEQUENCE [LARGE SCALE GENOMIC DNA]</scope>
    <source>
        <strain evidence="3 4">DSM 5091</strain>
    </source>
</reference>
<dbReference type="InterPro" id="IPR004175">
    <property type="entry name" value="RNA_CPDase"/>
</dbReference>
<name>A0A1M6LQS5_MALRU</name>
<dbReference type="Gene3D" id="3.90.1140.10">
    <property type="entry name" value="Cyclic phosphodiesterase"/>
    <property type="match status" value="1"/>
</dbReference>
<dbReference type="GO" id="GO:0008664">
    <property type="term" value="F:RNA 2',3'-cyclic 3'-phosphodiesterase activity"/>
    <property type="evidence" value="ECO:0007669"/>
    <property type="project" value="UniProtKB-EC"/>
</dbReference>
<comment type="function">
    <text evidence="2">Hydrolyzes RNA 2',3'-cyclic phosphodiester to an RNA 2'-phosphomonoester.</text>
</comment>
<dbReference type="GO" id="GO:0004113">
    <property type="term" value="F:2',3'-cyclic-nucleotide 3'-phosphodiesterase activity"/>
    <property type="evidence" value="ECO:0007669"/>
    <property type="project" value="InterPro"/>
</dbReference>
<evidence type="ECO:0000313" key="4">
    <source>
        <dbReference type="Proteomes" id="UP000184171"/>
    </source>
</evidence>
<proteinExistence type="inferred from homology"/>
<dbReference type="OrthoDB" id="9793819at2"/>
<dbReference type="GO" id="GO:0016874">
    <property type="term" value="F:ligase activity"/>
    <property type="evidence" value="ECO:0007669"/>
    <property type="project" value="UniProtKB-KW"/>
</dbReference>
<evidence type="ECO:0000256" key="1">
    <source>
        <dbReference type="ARBA" id="ARBA00022801"/>
    </source>
</evidence>
<protein>
    <recommendedName>
        <fullName evidence="2">RNA 2',3'-cyclic phosphodiesterase</fullName>
        <shortName evidence="2">RNA 2',3'-CPDase</shortName>
        <ecNumber evidence="2">3.1.4.58</ecNumber>
    </recommendedName>
</protein>
<comment type="catalytic activity">
    <reaction evidence="2">
        <text>a 3'-end 2',3'-cyclophospho-ribonucleotide-RNA + H2O = a 3'-end 2'-phospho-ribonucleotide-RNA + H(+)</text>
        <dbReference type="Rhea" id="RHEA:11828"/>
        <dbReference type="Rhea" id="RHEA-COMP:10464"/>
        <dbReference type="Rhea" id="RHEA-COMP:17353"/>
        <dbReference type="ChEBI" id="CHEBI:15377"/>
        <dbReference type="ChEBI" id="CHEBI:15378"/>
        <dbReference type="ChEBI" id="CHEBI:83064"/>
        <dbReference type="ChEBI" id="CHEBI:173113"/>
        <dbReference type="EC" id="3.1.4.58"/>
    </reaction>
</comment>
<dbReference type="HAMAP" id="MF_01940">
    <property type="entry name" value="RNA_CPDase"/>
    <property type="match status" value="1"/>
</dbReference>
<gene>
    <name evidence="3" type="ORF">SAMN02745165_03049</name>
</gene>
<dbReference type="Pfam" id="PF13563">
    <property type="entry name" value="2_5_RNA_ligase2"/>
    <property type="match status" value="1"/>
</dbReference>
<feature type="short sequence motif" description="HXTX 1" evidence="2">
    <location>
        <begin position="44"/>
        <end position="47"/>
    </location>
</feature>
<feature type="active site" description="Proton donor" evidence="2">
    <location>
        <position position="44"/>
    </location>
</feature>
<keyword evidence="3" id="KW-0436">Ligase</keyword>
<dbReference type="AlphaFoldDB" id="A0A1M6LQS5"/>
<dbReference type="RefSeq" id="WP_072909598.1">
    <property type="nucleotide sequence ID" value="NZ_FQZT01000014.1"/>
</dbReference>
<dbReference type="Proteomes" id="UP000184171">
    <property type="component" value="Unassembled WGS sequence"/>
</dbReference>
<dbReference type="SUPFAM" id="SSF55144">
    <property type="entry name" value="LigT-like"/>
    <property type="match status" value="1"/>
</dbReference>
<sequence length="193" mass="21998">MTELLRSFIAIPLPEQTRRRIGKLQQQLRALQPLLKTPRSENLHLTLNFLGDLTPEQLAEIGQHVLSIGQKKEIFNVLLKGLGFFPNAKRPRILWLGVEPEAELIALQEELSKQLLSAGLEIEQRRYRPHLTIGRFRQPPPTTEALCPFLSQSCGSMKIDRMILYTSKLTPKGAIHRAQTTAVFKQQTTHSFE</sequence>
<evidence type="ECO:0000256" key="2">
    <source>
        <dbReference type="HAMAP-Rule" id="MF_01940"/>
    </source>
</evidence>
<evidence type="ECO:0000313" key="3">
    <source>
        <dbReference type="EMBL" id="SHJ73520.1"/>
    </source>
</evidence>
<dbReference type="EC" id="3.1.4.58" evidence="2"/>
<organism evidence="3 4">
    <name type="scientific">Malonomonas rubra DSM 5091</name>
    <dbReference type="NCBI Taxonomy" id="1122189"/>
    <lineage>
        <taxon>Bacteria</taxon>
        <taxon>Pseudomonadati</taxon>
        <taxon>Thermodesulfobacteriota</taxon>
        <taxon>Desulfuromonadia</taxon>
        <taxon>Desulfuromonadales</taxon>
        <taxon>Geopsychrobacteraceae</taxon>
        <taxon>Malonomonas</taxon>
    </lineage>
</organism>
<dbReference type="NCBIfam" id="TIGR02258">
    <property type="entry name" value="2_5_ligase"/>
    <property type="match status" value="1"/>
</dbReference>
<dbReference type="PANTHER" id="PTHR35561:SF1">
    <property type="entry name" value="RNA 2',3'-CYCLIC PHOSPHODIESTERASE"/>
    <property type="match status" value="1"/>
</dbReference>